<evidence type="ECO:0000256" key="2">
    <source>
        <dbReference type="ARBA" id="ARBA00022552"/>
    </source>
</evidence>
<dbReference type="OrthoDB" id="9785808at2"/>
<comment type="catalytic activity">
    <reaction evidence="9">
        <text>a uridine in RNA = a pseudouridine in RNA</text>
        <dbReference type="Rhea" id="RHEA:48348"/>
        <dbReference type="Rhea" id="RHEA-COMP:12068"/>
        <dbReference type="Rhea" id="RHEA-COMP:12069"/>
        <dbReference type="ChEBI" id="CHEBI:65314"/>
        <dbReference type="ChEBI" id="CHEBI:65315"/>
    </reaction>
</comment>
<keyword evidence="4 9" id="KW-0413">Isomerase</keyword>
<sequence>MALLNYDPPQTPYLRILYRDEQLLVIDKPSGLLSVPGRAPEHNDSVYSRVVRVLPEAKLVHRLDMATSGIMLFAIGKPAQSHLSRQFQQRTTHKVYHALVQGKLPAKRGFIDLPLACDWPNRPRQQIDYVNGRASQTGYRVIEHKDDCSRVELTPVTGRSHQLRVHMQALATPILGDKFYACPQAFALASRLLLHAHELRVAHPQTEQLIRFISPTPF</sequence>
<dbReference type="RefSeq" id="WP_133539872.1">
    <property type="nucleotide sequence ID" value="NZ_SNXI01000009.1"/>
</dbReference>
<dbReference type="EMBL" id="SNXI01000009">
    <property type="protein sequence ID" value="TDP32622.1"/>
    <property type="molecule type" value="Genomic_DNA"/>
</dbReference>
<dbReference type="GO" id="GO:0008033">
    <property type="term" value="P:tRNA processing"/>
    <property type="evidence" value="ECO:0007669"/>
    <property type="project" value="UniProtKB-KW"/>
</dbReference>
<dbReference type="GO" id="GO:0000455">
    <property type="term" value="P:enzyme-directed rRNA pseudouridine synthesis"/>
    <property type="evidence" value="ECO:0007669"/>
    <property type="project" value="TreeGrafter"/>
</dbReference>
<dbReference type="NCBIfam" id="TIGR00005">
    <property type="entry name" value="rluA_subfam"/>
    <property type="match status" value="1"/>
</dbReference>
<evidence type="ECO:0000256" key="7">
    <source>
        <dbReference type="ARBA" id="ARBA00037305"/>
    </source>
</evidence>
<dbReference type="EC" id="5.4.99.-" evidence="9"/>
<dbReference type="AlphaFoldDB" id="A0A4V3CN51"/>
<proteinExistence type="inferred from homology"/>
<reference evidence="11 12" key="1">
    <citation type="submission" date="2019-03" db="EMBL/GenBank/DDBJ databases">
        <title>Freshwater and sediment microbial communities from various areas in North America, analyzing microbe dynamics in response to fracking.</title>
        <authorList>
            <person name="Lamendella R."/>
        </authorList>
    </citation>
    <scope>NUCLEOTIDE SEQUENCE [LARGE SCALE GENOMIC DNA]</scope>
    <source>
        <strain evidence="11 12">18_TX</strain>
    </source>
</reference>
<comment type="function">
    <text evidence="7">Dual specificity enzyme that catalyzes the synthesis of pseudouridine from uracil-746 in 23S ribosomal RNA and from uracil-32 in the anticodon stem and loop of transfer RNAs.</text>
</comment>
<keyword evidence="3" id="KW-0819">tRNA processing</keyword>
<evidence type="ECO:0000256" key="3">
    <source>
        <dbReference type="ARBA" id="ARBA00022694"/>
    </source>
</evidence>
<dbReference type="InterPro" id="IPR006225">
    <property type="entry name" value="PsdUridine_synth_RluC/D"/>
</dbReference>
<dbReference type="PANTHER" id="PTHR21600:SF91">
    <property type="entry name" value="DUAL-SPECIFICITY RNA PSEUDOURIDINE SYNTHASE RLUA"/>
    <property type="match status" value="1"/>
</dbReference>
<dbReference type="InterPro" id="IPR006224">
    <property type="entry name" value="PsdUridine_synth_RluA-like_CS"/>
</dbReference>
<evidence type="ECO:0000256" key="5">
    <source>
        <dbReference type="ARBA" id="ARBA00036184"/>
    </source>
</evidence>
<dbReference type="Gene3D" id="3.30.2350.10">
    <property type="entry name" value="Pseudouridine synthase"/>
    <property type="match status" value="1"/>
</dbReference>
<comment type="similarity">
    <text evidence="1 9">Belongs to the pseudouridine synthase RluA family.</text>
</comment>
<dbReference type="InterPro" id="IPR006145">
    <property type="entry name" value="PsdUridine_synth_RsuA/RluA"/>
</dbReference>
<dbReference type="SUPFAM" id="SSF55120">
    <property type="entry name" value="Pseudouridine synthase"/>
    <property type="match status" value="1"/>
</dbReference>
<comment type="caution">
    <text evidence="11">The sequence shown here is derived from an EMBL/GenBank/DDBJ whole genome shotgun (WGS) entry which is preliminary data.</text>
</comment>
<dbReference type="Pfam" id="PF00849">
    <property type="entry name" value="PseudoU_synth_2"/>
    <property type="match status" value="1"/>
</dbReference>
<evidence type="ECO:0000313" key="11">
    <source>
        <dbReference type="EMBL" id="TDP32622.1"/>
    </source>
</evidence>
<evidence type="ECO:0000256" key="8">
    <source>
        <dbReference type="PIRSR" id="PIRSR606225-1"/>
    </source>
</evidence>
<accession>A0A4V3CN51</accession>
<dbReference type="PROSITE" id="PS01129">
    <property type="entry name" value="PSI_RLU"/>
    <property type="match status" value="1"/>
</dbReference>
<gene>
    <name evidence="11" type="ORF">DEU29_10951</name>
</gene>
<evidence type="ECO:0000256" key="9">
    <source>
        <dbReference type="RuleBase" id="RU362028"/>
    </source>
</evidence>
<feature type="domain" description="Pseudouridine synthase RsuA/RluA-like" evidence="10">
    <location>
        <begin position="22"/>
        <end position="169"/>
    </location>
</feature>
<evidence type="ECO:0000313" key="12">
    <source>
        <dbReference type="Proteomes" id="UP000295531"/>
    </source>
</evidence>
<dbReference type="PANTHER" id="PTHR21600">
    <property type="entry name" value="MITOCHONDRIAL RNA PSEUDOURIDINE SYNTHASE"/>
    <property type="match status" value="1"/>
</dbReference>
<evidence type="ECO:0000256" key="4">
    <source>
        <dbReference type="ARBA" id="ARBA00023235"/>
    </source>
</evidence>
<protein>
    <recommendedName>
        <fullName evidence="9">Pseudouridine synthase</fullName>
        <ecNumber evidence="9">5.4.99.-</ecNumber>
    </recommendedName>
</protein>
<dbReference type="GO" id="GO:0160142">
    <property type="term" value="F:23S rRNA pseudouridine(746) synthase activity"/>
    <property type="evidence" value="ECO:0007669"/>
    <property type="project" value="UniProtKB-EC"/>
</dbReference>
<dbReference type="GO" id="GO:0003723">
    <property type="term" value="F:RNA binding"/>
    <property type="evidence" value="ECO:0007669"/>
    <property type="project" value="InterPro"/>
</dbReference>
<evidence type="ECO:0000256" key="1">
    <source>
        <dbReference type="ARBA" id="ARBA00010876"/>
    </source>
</evidence>
<keyword evidence="2" id="KW-0698">rRNA processing</keyword>
<name>A0A4V3CN51_9GAMM</name>
<evidence type="ECO:0000256" key="6">
    <source>
        <dbReference type="ARBA" id="ARBA00036916"/>
    </source>
</evidence>
<comment type="catalytic activity">
    <reaction evidence="5">
        <text>uridine(32) in tRNA = pseudouridine(32) in tRNA</text>
        <dbReference type="Rhea" id="RHEA:42544"/>
        <dbReference type="Rhea" id="RHEA-COMP:10107"/>
        <dbReference type="Rhea" id="RHEA-COMP:10108"/>
        <dbReference type="ChEBI" id="CHEBI:65314"/>
        <dbReference type="ChEBI" id="CHEBI:65315"/>
        <dbReference type="EC" id="5.4.99.28"/>
    </reaction>
</comment>
<dbReference type="GO" id="GO:0160151">
    <property type="term" value="F:tRNA pseudouridine(32) synthase activity"/>
    <property type="evidence" value="ECO:0007669"/>
    <property type="project" value="UniProtKB-EC"/>
</dbReference>
<dbReference type="InterPro" id="IPR020103">
    <property type="entry name" value="PsdUridine_synth_cat_dom_sf"/>
</dbReference>
<dbReference type="Proteomes" id="UP000295531">
    <property type="component" value="Unassembled WGS sequence"/>
</dbReference>
<comment type="catalytic activity">
    <reaction evidence="6">
        <text>uridine(746) in 23S rRNA = pseudouridine(746) in 23S rRNA</text>
        <dbReference type="Rhea" id="RHEA:42548"/>
        <dbReference type="Rhea" id="RHEA-COMP:10109"/>
        <dbReference type="Rhea" id="RHEA-COMP:10110"/>
        <dbReference type="ChEBI" id="CHEBI:65314"/>
        <dbReference type="ChEBI" id="CHEBI:65315"/>
        <dbReference type="EC" id="5.4.99.29"/>
    </reaction>
</comment>
<dbReference type="CDD" id="cd02869">
    <property type="entry name" value="PseudoU_synth_RluA_like"/>
    <property type="match status" value="1"/>
</dbReference>
<dbReference type="InterPro" id="IPR050188">
    <property type="entry name" value="RluA_PseudoU_synthase"/>
</dbReference>
<keyword evidence="12" id="KW-1185">Reference proteome</keyword>
<organism evidence="11 12">
    <name type="scientific">Idiomarina aquatica</name>
    <dbReference type="NCBI Taxonomy" id="1327752"/>
    <lineage>
        <taxon>Bacteria</taxon>
        <taxon>Pseudomonadati</taxon>
        <taxon>Pseudomonadota</taxon>
        <taxon>Gammaproteobacteria</taxon>
        <taxon>Alteromonadales</taxon>
        <taxon>Idiomarinaceae</taxon>
        <taxon>Idiomarina</taxon>
    </lineage>
</organism>
<feature type="active site" evidence="8">
    <location>
        <position position="64"/>
    </location>
</feature>
<evidence type="ECO:0000259" key="10">
    <source>
        <dbReference type="Pfam" id="PF00849"/>
    </source>
</evidence>
<comment type="function">
    <text evidence="9">Responsible for synthesis of pseudouridine from uracil.</text>
</comment>